<keyword evidence="2" id="KW-1185">Reference proteome</keyword>
<gene>
    <name evidence="1" type="ORF">A9J31_03440</name>
</gene>
<sequence>MWFLLILILGILTLAFWMWKRPDPVKRDQAKAVGHDLWLEQLDAQLKFAERLTTDVQPDYLRAYELYQNMAKQHEIPQAYVAMGLMQLKGLGREASVEHATSLLEKAFQLGSDEAAYYLGQMAEAKFGANADAEKAVYWYRHAVARGHLEAQYRLAELNPDDQTQTEQQQFKLLEKNAAQGHANSQYQLAQYYLNLTEPNLSLGLGYLFEAAAQDHLAANQLLKQIYESDQYFPSNQEKALHYLKRCLLLGDKQDLYEYYQAVLMGKIDIDQRQRVYHDLLNQAREQKIAAANRVLGLAHFHGWHLEKQEKLGFSFLSEAARQKDAMAITVIAALYFEKYLVSDDPAKAFELYKMAYQLQPNFFNQMGLAMCYLQGIGHAQHMSQAQKLMGQAAEEYLNTPMQCVADQNYVIGRLYSTAEYPLPNRDKALSYLNKSVEQGSAHAAWYLYRLYTENTLNEITADAGLALAAVSKAAKLGHAQALTTLAKKSLDAKQIPQDLSMALKCLNIAVDKNNADAMTQLGQLYEHGLGVKKDINKALAYYLQAAEQMNADALSHLGRLYIHGEGVERDLNTAKQYLQKAAVQRHVHAIEQLENIHAFLGDN</sequence>
<comment type="caution">
    <text evidence="1">The sequence shown here is derived from an EMBL/GenBank/DDBJ whole genome shotgun (WGS) entry which is preliminary data.</text>
</comment>
<accession>A0A1A7R9U4</accession>
<dbReference type="PANTHER" id="PTHR11102:SF147">
    <property type="entry name" value="SEL1L ADAPTOR SUBUNIT OF ERAD E3 UBIQUITIN LIGASE"/>
    <property type="match status" value="1"/>
</dbReference>
<evidence type="ECO:0000313" key="2">
    <source>
        <dbReference type="Proteomes" id="UP000185753"/>
    </source>
</evidence>
<dbReference type="EMBL" id="LZDS01000023">
    <property type="protein sequence ID" value="OBX28686.1"/>
    <property type="molecule type" value="Genomic_DNA"/>
</dbReference>
<dbReference type="Pfam" id="PF08238">
    <property type="entry name" value="Sel1"/>
    <property type="match status" value="13"/>
</dbReference>
<dbReference type="SMART" id="SM00671">
    <property type="entry name" value="SEL1"/>
    <property type="match status" value="12"/>
</dbReference>
<dbReference type="InterPro" id="IPR006597">
    <property type="entry name" value="Sel1-like"/>
</dbReference>
<dbReference type="OrthoDB" id="8561742at2"/>
<evidence type="ECO:0008006" key="3">
    <source>
        <dbReference type="Google" id="ProtNLM"/>
    </source>
</evidence>
<evidence type="ECO:0000313" key="1">
    <source>
        <dbReference type="EMBL" id="OBX28686.1"/>
    </source>
</evidence>
<dbReference type="RefSeq" id="WP_067763582.1">
    <property type="nucleotide sequence ID" value="NZ_LZDS01000023.1"/>
</dbReference>
<dbReference type="SUPFAM" id="SSF81901">
    <property type="entry name" value="HCP-like"/>
    <property type="match status" value="4"/>
</dbReference>
<dbReference type="InterPro" id="IPR050767">
    <property type="entry name" value="Sel1_AlgK"/>
</dbReference>
<name>A0A1A7R9U4_9GAMM</name>
<reference evidence="2" key="1">
    <citation type="submission" date="2016-06" db="EMBL/GenBank/DDBJ databases">
        <authorList>
            <person name="Radolfova-Krizova L."/>
            <person name="Nemec A."/>
        </authorList>
    </citation>
    <scope>NUCLEOTIDE SEQUENCE [LARGE SCALE GENOMIC DNA]</scope>
    <source>
        <strain evidence="2">ANC 4275</strain>
    </source>
</reference>
<protein>
    <recommendedName>
        <fullName evidence="3">Sel1 repeat family protein</fullName>
    </recommendedName>
</protein>
<dbReference type="InterPro" id="IPR011990">
    <property type="entry name" value="TPR-like_helical_dom_sf"/>
</dbReference>
<organism evidence="1 2">
    <name type="scientific">Acinetobacter gandensis</name>
    <dbReference type="NCBI Taxonomy" id="1443941"/>
    <lineage>
        <taxon>Bacteria</taxon>
        <taxon>Pseudomonadati</taxon>
        <taxon>Pseudomonadota</taxon>
        <taxon>Gammaproteobacteria</taxon>
        <taxon>Moraxellales</taxon>
        <taxon>Moraxellaceae</taxon>
        <taxon>Acinetobacter</taxon>
    </lineage>
</organism>
<dbReference type="Gene3D" id="1.25.40.10">
    <property type="entry name" value="Tetratricopeptide repeat domain"/>
    <property type="match status" value="4"/>
</dbReference>
<dbReference type="PANTHER" id="PTHR11102">
    <property type="entry name" value="SEL-1-LIKE PROTEIN"/>
    <property type="match status" value="1"/>
</dbReference>
<dbReference type="STRING" id="1443941.A9J31_03440"/>
<proteinExistence type="predicted"/>
<dbReference type="Proteomes" id="UP000185753">
    <property type="component" value="Unassembled WGS sequence"/>
</dbReference>
<dbReference type="AlphaFoldDB" id="A0A1A7R9U4"/>